<reference evidence="1 2" key="1">
    <citation type="submission" date="2023-07" db="EMBL/GenBank/DDBJ databases">
        <title>Sequencing the genomes of 1000 actinobacteria strains.</title>
        <authorList>
            <person name="Klenk H.-P."/>
        </authorList>
    </citation>
    <scope>NUCLEOTIDE SEQUENCE [LARGE SCALE GENOMIC DNA]</scope>
    <source>
        <strain evidence="1 2">DSM 46740</strain>
    </source>
</reference>
<accession>A0ABT9Q5D3</accession>
<comment type="caution">
    <text evidence="1">The sequence shown here is derived from an EMBL/GenBank/DDBJ whole genome shotgun (WGS) entry which is preliminary data.</text>
</comment>
<dbReference type="EMBL" id="JAUSQU010000001">
    <property type="protein sequence ID" value="MDP9841640.1"/>
    <property type="molecule type" value="Genomic_DNA"/>
</dbReference>
<evidence type="ECO:0000313" key="1">
    <source>
        <dbReference type="EMBL" id="MDP9841640.1"/>
    </source>
</evidence>
<dbReference type="RefSeq" id="WP_307555140.1">
    <property type="nucleotide sequence ID" value="NZ_JAUSQU010000001.1"/>
</dbReference>
<organism evidence="1 2">
    <name type="scientific">Streptosporangium lutulentum</name>
    <dbReference type="NCBI Taxonomy" id="1461250"/>
    <lineage>
        <taxon>Bacteria</taxon>
        <taxon>Bacillati</taxon>
        <taxon>Actinomycetota</taxon>
        <taxon>Actinomycetes</taxon>
        <taxon>Streptosporangiales</taxon>
        <taxon>Streptosporangiaceae</taxon>
        <taxon>Streptosporangium</taxon>
    </lineage>
</organism>
<protein>
    <submittedName>
        <fullName evidence="1">Uncharacterized protein</fullName>
    </submittedName>
</protein>
<dbReference type="Proteomes" id="UP001225356">
    <property type="component" value="Unassembled WGS sequence"/>
</dbReference>
<name>A0ABT9Q5D3_9ACTN</name>
<gene>
    <name evidence="1" type="ORF">J2853_000851</name>
</gene>
<keyword evidence="2" id="KW-1185">Reference proteome</keyword>
<evidence type="ECO:0000313" key="2">
    <source>
        <dbReference type="Proteomes" id="UP001225356"/>
    </source>
</evidence>
<sequence length="46" mass="5089">MAVADEPEVRLHRYTPSKVRHGGLLSRAKTGCPWPGAITVPVPYHH</sequence>
<proteinExistence type="predicted"/>